<accession>A0A2T4AAG7</accession>
<dbReference type="AlphaFoldDB" id="A0A2T4AAG7"/>
<proteinExistence type="predicted"/>
<evidence type="ECO:0000313" key="2">
    <source>
        <dbReference type="Proteomes" id="UP000241690"/>
    </source>
</evidence>
<evidence type="ECO:0000313" key="1">
    <source>
        <dbReference type="EMBL" id="PTB54075.1"/>
    </source>
</evidence>
<dbReference type="Proteomes" id="UP000241690">
    <property type="component" value="Unassembled WGS sequence"/>
</dbReference>
<gene>
    <name evidence="1" type="ORF">M431DRAFT_449569</name>
</gene>
<dbReference type="RefSeq" id="XP_024773752.1">
    <property type="nucleotide sequence ID" value="XM_024915251.1"/>
</dbReference>
<reference evidence="1 2" key="1">
    <citation type="submission" date="2016-07" db="EMBL/GenBank/DDBJ databases">
        <title>Multiple horizontal gene transfer events from other fungi enriched the ability of initially mycotrophic Trichoderma (Ascomycota) to feed on dead plant biomass.</title>
        <authorList>
            <consortium name="DOE Joint Genome Institute"/>
            <person name="Aerts A."/>
            <person name="Atanasova L."/>
            <person name="Chenthamara K."/>
            <person name="Zhang J."/>
            <person name="Grujic M."/>
            <person name="Henrissat B."/>
            <person name="Kuo A."/>
            <person name="Salamov A."/>
            <person name="Lipzen A."/>
            <person name="Labutti K."/>
            <person name="Barry K."/>
            <person name="Miao Y."/>
            <person name="Rahimi M.J."/>
            <person name="Shen Q."/>
            <person name="Grigoriev I.V."/>
            <person name="Kubicek C.P."/>
            <person name="Druzhinina I.S."/>
        </authorList>
    </citation>
    <scope>NUCLEOTIDE SEQUENCE [LARGE SCALE GENOMIC DNA]</scope>
    <source>
        <strain evidence="1 2">CBS 226.95</strain>
    </source>
</reference>
<sequence>MSQSIVTCCGSHPACCCLVALPFQRRLRSPRSRSKRDRVVTSPELMRRCCWLQERLGGWHHLTLALVLDSLTGPQSAPWPVWGATELEAASLVPTVGCQGSGGS</sequence>
<keyword evidence="2" id="KW-1185">Reference proteome</keyword>
<dbReference type="GeneID" id="36623818"/>
<organism evidence="1 2">
    <name type="scientific">Trichoderma harzianum CBS 226.95</name>
    <dbReference type="NCBI Taxonomy" id="983964"/>
    <lineage>
        <taxon>Eukaryota</taxon>
        <taxon>Fungi</taxon>
        <taxon>Dikarya</taxon>
        <taxon>Ascomycota</taxon>
        <taxon>Pezizomycotina</taxon>
        <taxon>Sordariomycetes</taxon>
        <taxon>Hypocreomycetidae</taxon>
        <taxon>Hypocreales</taxon>
        <taxon>Hypocreaceae</taxon>
        <taxon>Trichoderma</taxon>
    </lineage>
</organism>
<name>A0A2T4AAG7_TRIHA</name>
<protein>
    <submittedName>
        <fullName evidence="1">Uncharacterized protein</fullName>
    </submittedName>
</protein>
<dbReference type="EMBL" id="KZ679681">
    <property type="protein sequence ID" value="PTB54075.1"/>
    <property type="molecule type" value="Genomic_DNA"/>
</dbReference>